<evidence type="ECO:0000313" key="6">
    <source>
        <dbReference type="EMBL" id="AQS58033.1"/>
    </source>
</evidence>
<dbReference type="OrthoDB" id="5187599at2"/>
<proteinExistence type="predicted"/>
<evidence type="ECO:0000256" key="2">
    <source>
        <dbReference type="ARBA" id="ARBA00012146"/>
    </source>
</evidence>
<dbReference type="RefSeq" id="WP_077712993.1">
    <property type="nucleotide sequence ID" value="NZ_CP019698.1"/>
</dbReference>
<keyword evidence="3" id="KW-0479">Metal-binding</keyword>
<evidence type="ECO:0000256" key="5">
    <source>
        <dbReference type="ARBA" id="ARBA00022842"/>
    </source>
</evidence>
<dbReference type="GO" id="GO:0005737">
    <property type="term" value="C:cytoplasm"/>
    <property type="evidence" value="ECO:0007669"/>
    <property type="project" value="InterPro"/>
</dbReference>
<dbReference type="InterPro" id="IPR008162">
    <property type="entry name" value="Pyrophosphatase"/>
</dbReference>
<accession>A0A1S6ITD0</accession>
<keyword evidence="7" id="KW-1185">Reference proteome</keyword>
<dbReference type="Proteomes" id="UP000189464">
    <property type="component" value="Chromosome"/>
</dbReference>
<protein>
    <recommendedName>
        <fullName evidence="2">inorganic diphosphatase</fullName>
        <ecNumber evidence="2">3.6.1.1</ecNumber>
    </recommendedName>
</protein>
<keyword evidence="4" id="KW-0378">Hydrolase</keyword>
<dbReference type="AlphaFoldDB" id="A0A1S6ITD0"/>
<dbReference type="EMBL" id="CP019698">
    <property type="protein sequence ID" value="AQS58033.1"/>
    <property type="molecule type" value="Genomic_DNA"/>
</dbReference>
<keyword evidence="5" id="KW-0460">Magnesium</keyword>
<dbReference type="EC" id="3.6.1.1" evidence="2"/>
<dbReference type="GO" id="GO:0000287">
    <property type="term" value="F:magnesium ion binding"/>
    <property type="evidence" value="ECO:0007669"/>
    <property type="project" value="InterPro"/>
</dbReference>
<reference evidence="6 7" key="1">
    <citation type="journal article" date="2016" name="Int. J. Syst. Evol. Microbiol.">
        <title>Desulfotomaculum ferrireducens sp. nov., a moderately thermophilic sulfate-reducing and dissimilatory Fe(III)-reducing bacterium isolated from compost.</title>
        <authorList>
            <person name="Yang G."/>
            <person name="Guo J."/>
            <person name="Zhuang L."/>
            <person name="Yuan Y."/>
            <person name="Zhou S."/>
        </authorList>
    </citation>
    <scope>NUCLEOTIDE SEQUENCE [LARGE SCALE GENOMIC DNA]</scope>
    <source>
        <strain evidence="6 7">GSS09</strain>
    </source>
</reference>
<gene>
    <name evidence="6" type="ORF">B0537_02300</name>
</gene>
<evidence type="ECO:0000313" key="7">
    <source>
        <dbReference type="Proteomes" id="UP000189464"/>
    </source>
</evidence>
<dbReference type="KEGG" id="dfg:B0537_02300"/>
<dbReference type="STRING" id="1833852.B0537_02300"/>
<organism evidence="6 7">
    <name type="scientific">Desulforamulus ferrireducens</name>
    <dbReference type="NCBI Taxonomy" id="1833852"/>
    <lineage>
        <taxon>Bacteria</taxon>
        <taxon>Bacillati</taxon>
        <taxon>Bacillota</taxon>
        <taxon>Clostridia</taxon>
        <taxon>Eubacteriales</taxon>
        <taxon>Peptococcaceae</taxon>
        <taxon>Desulforamulus</taxon>
    </lineage>
</organism>
<dbReference type="GO" id="GO:0006796">
    <property type="term" value="P:phosphate-containing compound metabolic process"/>
    <property type="evidence" value="ECO:0007669"/>
    <property type="project" value="InterPro"/>
</dbReference>
<name>A0A1S6ITD0_9FIRM</name>
<evidence type="ECO:0000256" key="1">
    <source>
        <dbReference type="ARBA" id="ARBA00001946"/>
    </source>
</evidence>
<dbReference type="Gene3D" id="3.90.80.10">
    <property type="entry name" value="Inorganic pyrophosphatase"/>
    <property type="match status" value="1"/>
</dbReference>
<evidence type="ECO:0000256" key="3">
    <source>
        <dbReference type="ARBA" id="ARBA00022723"/>
    </source>
</evidence>
<dbReference type="InterPro" id="IPR036649">
    <property type="entry name" value="Pyrophosphatase_sf"/>
</dbReference>
<dbReference type="GO" id="GO:0004427">
    <property type="term" value="F:inorganic diphosphate phosphatase activity"/>
    <property type="evidence" value="ECO:0007669"/>
    <property type="project" value="UniProtKB-EC"/>
</dbReference>
<comment type="cofactor">
    <cofactor evidence="1">
        <name>Mg(2+)</name>
        <dbReference type="ChEBI" id="CHEBI:18420"/>
    </cofactor>
</comment>
<dbReference type="Pfam" id="PF00719">
    <property type="entry name" value="Pyrophosphatase"/>
    <property type="match status" value="1"/>
</dbReference>
<sequence length="110" mass="13027">MREYLNKKVKVIVDRPLCSKHPEHEIYYLLNYGYIPNTISEDGEEVDAYIIGEFQPLKEFEGVVIAIIHRKNDIEDKLVVSKHPHKYSKEQIQALVEFQERFFDSEIIMS</sequence>
<evidence type="ECO:0000256" key="4">
    <source>
        <dbReference type="ARBA" id="ARBA00022801"/>
    </source>
</evidence>
<dbReference type="SUPFAM" id="SSF50324">
    <property type="entry name" value="Inorganic pyrophosphatase"/>
    <property type="match status" value="1"/>
</dbReference>